<name>A0A4Y9LLU2_9BRAD</name>
<keyword evidence="2" id="KW-1185">Reference proteome</keyword>
<dbReference type="Proteomes" id="UP000297966">
    <property type="component" value="Unassembled WGS sequence"/>
</dbReference>
<dbReference type="EMBL" id="SPQT01000018">
    <property type="protein sequence ID" value="TFV44550.1"/>
    <property type="molecule type" value="Genomic_DNA"/>
</dbReference>
<evidence type="ECO:0000313" key="2">
    <source>
        <dbReference type="Proteomes" id="UP000297966"/>
    </source>
</evidence>
<dbReference type="RefSeq" id="WP_135176890.1">
    <property type="nucleotide sequence ID" value="NZ_SPQT01000018.1"/>
</dbReference>
<reference evidence="1 2" key="1">
    <citation type="submission" date="2019-03" db="EMBL/GenBank/DDBJ databases">
        <title>Bradyrhizobium diversity isolated from nodules of Chamaecrista fasciculata.</title>
        <authorList>
            <person name="Klepa M.S."/>
            <person name="Urquiaga M.O."/>
            <person name="Hungria M."/>
            <person name="Delamuta J.R."/>
        </authorList>
    </citation>
    <scope>NUCLEOTIDE SEQUENCE [LARGE SCALE GENOMIC DNA]</scope>
    <source>
        <strain evidence="1 2">CNPSo 3448</strain>
    </source>
</reference>
<evidence type="ECO:0000313" key="1">
    <source>
        <dbReference type="EMBL" id="TFV44550.1"/>
    </source>
</evidence>
<sequence>MASAADRDPRHHTQKMQKALQEIRNHLREDIQKVDEPQLKAMFETSAEVLGGLEKAFKDYEQKNEKAWR</sequence>
<comment type="caution">
    <text evidence="1">The sequence shown here is derived from an EMBL/GenBank/DDBJ whole genome shotgun (WGS) entry which is preliminary data.</text>
</comment>
<proteinExistence type="predicted"/>
<dbReference type="OrthoDB" id="678471at2"/>
<organism evidence="1 2">
    <name type="scientific">Bradyrhizobium niftali</name>
    <dbReference type="NCBI Taxonomy" id="2560055"/>
    <lineage>
        <taxon>Bacteria</taxon>
        <taxon>Pseudomonadati</taxon>
        <taxon>Pseudomonadota</taxon>
        <taxon>Alphaproteobacteria</taxon>
        <taxon>Hyphomicrobiales</taxon>
        <taxon>Nitrobacteraceae</taxon>
        <taxon>Bradyrhizobium</taxon>
    </lineage>
</organism>
<dbReference type="AlphaFoldDB" id="A0A4Y9LLU2"/>
<gene>
    <name evidence="1" type="ORF">E4K65_28170</name>
</gene>
<accession>A0A4Y9LLU2</accession>
<protein>
    <submittedName>
        <fullName evidence="1">Uncharacterized protein</fullName>
    </submittedName>
</protein>